<organism evidence="1 2">
    <name type="scientific">Clostridium saudiense</name>
    <dbReference type="NCBI Taxonomy" id="1414720"/>
    <lineage>
        <taxon>Bacteria</taxon>
        <taxon>Bacillati</taxon>
        <taxon>Bacillota</taxon>
        <taxon>Clostridia</taxon>
        <taxon>Eubacteriales</taxon>
        <taxon>Clostridiaceae</taxon>
        <taxon>Clostridium</taxon>
    </lineage>
</organism>
<accession>A0ABS2FDJ8</accession>
<protein>
    <submittedName>
        <fullName evidence="1">Uncharacterized protein</fullName>
    </submittedName>
</protein>
<comment type="caution">
    <text evidence="1">The sequence shown here is derived from an EMBL/GenBank/DDBJ whole genome shotgun (WGS) entry which is preliminary data.</text>
</comment>
<evidence type="ECO:0000313" key="2">
    <source>
        <dbReference type="Proteomes" id="UP000767334"/>
    </source>
</evidence>
<dbReference type="Proteomes" id="UP000767334">
    <property type="component" value="Unassembled WGS sequence"/>
</dbReference>
<reference evidence="1 2" key="1">
    <citation type="journal article" date="2021" name="Sci. Rep.">
        <title>The distribution of antibiotic resistance genes in chicken gut microbiota commensals.</title>
        <authorList>
            <person name="Juricova H."/>
            <person name="Matiasovicova J."/>
            <person name="Kubasova T."/>
            <person name="Cejkova D."/>
            <person name="Rychlik I."/>
        </authorList>
    </citation>
    <scope>NUCLEOTIDE SEQUENCE [LARGE SCALE GENOMIC DNA]</scope>
    <source>
        <strain evidence="1 2">An435</strain>
    </source>
</reference>
<keyword evidence="2" id="KW-1185">Reference proteome</keyword>
<dbReference type="RefSeq" id="WP_148321221.1">
    <property type="nucleotide sequence ID" value="NZ_JACJLL010000012.1"/>
</dbReference>
<evidence type="ECO:0000313" key="1">
    <source>
        <dbReference type="EMBL" id="MBM6818376.1"/>
    </source>
</evidence>
<dbReference type="EMBL" id="JACJLL010000012">
    <property type="protein sequence ID" value="MBM6818376.1"/>
    <property type="molecule type" value="Genomic_DNA"/>
</dbReference>
<proteinExistence type="predicted"/>
<sequence length="132" mass="15451">MKYQQLMKEYYVDINNLNQLLKTMVDSYRLLIGGAAELNNIYEAKSSYVKDAVHRANKLGDTIDNVIDLLEECGETYFKYCAVMGEYILKKSDNKVILTEVDDELFFQDSSTREEFEMLKAYKKEQEEKLKS</sequence>
<gene>
    <name evidence="1" type="ORF">H6A19_03295</name>
</gene>
<name>A0ABS2FDJ8_9CLOT</name>